<gene>
    <name evidence="1" type="ORF">MNBD_GAMMA07-418</name>
</gene>
<name>A0A3B0WJU5_9ZZZZ</name>
<dbReference type="AlphaFoldDB" id="A0A3B0WJU5"/>
<sequence>MSKIAILINDRQAEAIRMGSGITLLDDEVELFFIDAALETNDEVNMMMEIATEMELPVFSNVRNNTQENSQITLLSSQDINNKLLDYDHIIAY</sequence>
<protein>
    <submittedName>
        <fullName evidence="1">Uncharacterized protein</fullName>
    </submittedName>
</protein>
<organism evidence="1">
    <name type="scientific">hydrothermal vent metagenome</name>
    <dbReference type="NCBI Taxonomy" id="652676"/>
    <lineage>
        <taxon>unclassified sequences</taxon>
        <taxon>metagenomes</taxon>
        <taxon>ecological metagenomes</taxon>
    </lineage>
</organism>
<evidence type="ECO:0000313" key="1">
    <source>
        <dbReference type="EMBL" id="VAW56135.1"/>
    </source>
</evidence>
<reference evidence="1" key="1">
    <citation type="submission" date="2018-06" db="EMBL/GenBank/DDBJ databases">
        <authorList>
            <person name="Zhirakovskaya E."/>
        </authorList>
    </citation>
    <scope>NUCLEOTIDE SEQUENCE</scope>
</reference>
<accession>A0A3B0WJU5</accession>
<dbReference type="EMBL" id="UOFF01000185">
    <property type="protein sequence ID" value="VAW56135.1"/>
    <property type="molecule type" value="Genomic_DNA"/>
</dbReference>
<proteinExistence type="predicted"/>